<keyword evidence="3" id="KW-0472">Membrane</keyword>
<organism evidence="8 10">
    <name type="scientific">Candidatus Methylophosphatis roskildensis</name>
    <dbReference type="NCBI Taxonomy" id="2899263"/>
    <lineage>
        <taxon>Bacteria</taxon>
        <taxon>Pseudomonadati</taxon>
        <taxon>Pseudomonadota</taxon>
        <taxon>Betaproteobacteria</taxon>
        <taxon>Nitrosomonadales</taxon>
        <taxon>Sterolibacteriaceae</taxon>
        <taxon>Candidatus Methylophosphatis</taxon>
    </lineage>
</organism>
<evidence type="ECO:0000256" key="1">
    <source>
        <dbReference type="ARBA" id="ARBA00004459"/>
    </source>
</evidence>
<keyword evidence="8" id="KW-0762">Sugar transport</keyword>
<evidence type="ECO:0000256" key="7">
    <source>
        <dbReference type="SAM" id="MobiDB-lite"/>
    </source>
</evidence>
<name>A0A9D7DWF5_9PROT</name>
<sequence>MKSSLIGAFMLAFVCAGCGNKGALYIPQRPVVAPAKKPPAAQPAPVSTDDSKAPAAGAKP</sequence>
<keyword evidence="5" id="KW-0998">Cell outer membrane</keyword>
<dbReference type="EMBL" id="JADJEV010000001">
    <property type="protein sequence ID" value="MBK6972031.1"/>
    <property type="molecule type" value="Genomic_DNA"/>
</dbReference>
<accession>A0A9D7DWF5</accession>
<keyword evidence="2" id="KW-0732">Signal</keyword>
<dbReference type="EMBL" id="JADJEV010000002">
    <property type="protein sequence ID" value="MBK6972460.1"/>
    <property type="molecule type" value="Genomic_DNA"/>
</dbReference>
<comment type="caution">
    <text evidence="8">The sequence shown here is derived from an EMBL/GenBank/DDBJ whole genome shotgun (WGS) entry which is preliminary data.</text>
</comment>
<evidence type="ECO:0000256" key="4">
    <source>
        <dbReference type="ARBA" id="ARBA00023139"/>
    </source>
</evidence>
<evidence type="ECO:0000256" key="2">
    <source>
        <dbReference type="ARBA" id="ARBA00022729"/>
    </source>
</evidence>
<reference evidence="8" key="1">
    <citation type="submission" date="2020-10" db="EMBL/GenBank/DDBJ databases">
        <title>Connecting structure to function with the recovery of over 1000 high-quality activated sludge metagenome-assembled genomes encoding full-length rRNA genes using long-read sequencing.</title>
        <authorList>
            <person name="Singleton C.M."/>
            <person name="Petriglieri F."/>
            <person name="Kristensen J.M."/>
            <person name="Kirkegaard R.H."/>
            <person name="Michaelsen T.Y."/>
            <person name="Andersen M.H."/>
            <person name="Karst S.M."/>
            <person name="Dueholm M.S."/>
            <person name="Nielsen P.H."/>
            <person name="Albertsen M."/>
        </authorList>
    </citation>
    <scope>NUCLEOTIDE SEQUENCE</scope>
    <source>
        <strain evidence="8">Bjer_18-Q3-R1-45_BAT3C.347</strain>
    </source>
</reference>
<keyword evidence="4" id="KW-0564">Palmitate</keyword>
<evidence type="ECO:0000256" key="5">
    <source>
        <dbReference type="ARBA" id="ARBA00023237"/>
    </source>
</evidence>
<comment type="subcellular location">
    <subcellularLocation>
        <location evidence="1">Cell outer membrane</location>
        <topology evidence="1">Lipid-anchor</topology>
    </subcellularLocation>
</comment>
<evidence type="ECO:0000256" key="3">
    <source>
        <dbReference type="ARBA" id="ARBA00023136"/>
    </source>
</evidence>
<dbReference type="InterPro" id="IPR032831">
    <property type="entry name" value="LptM_cons"/>
</dbReference>
<keyword evidence="8" id="KW-0813">Transport</keyword>
<evidence type="ECO:0000313" key="9">
    <source>
        <dbReference type="EMBL" id="MBK6972460.1"/>
    </source>
</evidence>
<dbReference type="NCBIfam" id="NF047847">
    <property type="entry name" value="SS_mature_LptM"/>
    <property type="match status" value="1"/>
</dbReference>
<dbReference type="AlphaFoldDB" id="A0A9D7DWF5"/>
<proteinExistence type="predicted"/>
<evidence type="ECO:0000256" key="6">
    <source>
        <dbReference type="ARBA" id="ARBA00023288"/>
    </source>
</evidence>
<evidence type="ECO:0000313" key="10">
    <source>
        <dbReference type="Proteomes" id="UP000807785"/>
    </source>
</evidence>
<gene>
    <name evidence="8" type="ORF">IPH26_03375</name>
    <name evidence="9" type="ORF">IPH26_05710</name>
</gene>
<feature type="region of interest" description="Disordered" evidence="7">
    <location>
        <begin position="34"/>
        <end position="60"/>
    </location>
</feature>
<protein>
    <submittedName>
        <fullName evidence="8">Sugar transporter</fullName>
    </submittedName>
</protein>
<keyword evidence="6" id="KW-0449">Lipoprotein</keyword>
<dbReference type="Proteomes" id="UP000807785">
    <property type="component" value="Unassembled WGS sequence"/>
</dbReference>
<evidence type="ECO:0000313" key="8">
    <source>
        <dbReference type="EMBL" id="MBK6972031.1"/>
    </source>
</evidence>